<evidence type="ECO:0000313" key="4">
    <source>
        <dbReference type="Proteomes" id="UP001595596"/>
    </source>
</evidence>
<keyword evidence="2" id="KW-0732">Signal</keyword>
<evidence type="ECO:0000256" key="1">
    <source>
        <dbReference type="SAM" id="MobiDB-lite"/>
    </source>
</evidence>
<comment type="caution">
    <text evidence="3">The sequence shown here is derived from an EMBL/GenBank/DDBJ whole genome shotgun (WGS) entry which is preliminary data.</text>
</comment>
<evidence type="ECO:0008006" key="5">
    <source>
        <dbReference type="Google" id="ProtNLM"/>
    </source>
</evidence>
<feature type="compositionally biased region" description="Low complexity" evidence="1">
    <location>
        <begin position="73"/>
        <end position="84"/>
    </location>
</feature>
<feature type="chain" id="PRO_5046791362" description="Flagellar protein FliL" evidence="2">
    <location>
        <begin position="21"/>
        <end position="194"/>
    </location>
</feature>
<feature type="signal peptide" evidence="2">
    <location>
        <begin position="1"/>
        <end position="20"/>
    </location>
</feature>
<protein>
    <recommendedName>
        <fullName evidence="5">Flagellar protein FliL</fullName>
    </recommendedName>
</protein>
<dbReference type="EMBL" id="JBHRXE010000041">
    <property type="protein sequence ID" value="MFC3570653.1"/>
    <property type="molecule type" value="Genomic_DNA"/>
</dbReference>
<evidence type="ECO:0000313" key="3">
    <source>
        <dbReference type="EMBL" id="MFC3570653.1"/>
    </source>
</evidence>
<feature type="compositionally biased region" description="Gly residues" evidence="1">
    <location>
        <begin position="59"/>
        <end position="72"/>
    </location>
</feature>
<organism evidence="3 4">
    <name type="scientific">Paracoccus simplex</name>
    <dbReference type="NCBI Taxonomy" id="2086346"/>
    <lineage>
        <taxon>Bacteria</taxon>
        <taxon>Pseudomonadati</taxon>
        <taxon>Pseudomonadota</taxon>
        <taxon>Alphaproteobacteria</taxon>
        <taxon>Rhodobacterales</taxon>
        <taxon>Paracoccaceae</taxon>
        <taxon>Paracoccus</taxon>
    </lineage>
</organism>
<evidence type="ECO:0000256" key="2">
    <source>
        <dbReference type="SAM" id="SignalP"/>
    </source>
</evidence>
<sequence>MKKILILLMPLLSFVGGAIGGDMLHAAKSASGTAATPSDADADAAHAEAEAEAEAEAGAGHGAEGGTEGAGHGAAADGHAASTESEAGQDWFKFPNQFFVPILRNGNPTAIMVLSLTIEMPAAARPEIEAQEHRLRDALLNALMVQANTGGFDGNFTAEPALERLREALLAAARKAAGPSVQRILIEDIGRQEQ</sequence>
<keyword evidence="4" id="KW-1185">Reference proteome</keyword>
<dbReference type="RefSeq" id="WP_379031746.1">
    <property type="nucleotide sequence ID" value="NZ_JBHRXE010000041.1"/>
</dbReference>
<reference evidence="4" key="1">
    <citation type="journal article" date="2019" name="Int. J. Syst. Evol. Microbiol.">
        <title>The Global Catalogue of Microorganisms (GCM) 10K type strain sequencing project: providing services to taxonomists for standard genome sequencing and annotation.</title>
        <authorList>
            <consortium name="The Broad Institute Genomics Platform"/>
            <consortium name="The Broad Institute Genome Sequencing Center for Infectious Disease"/>
            <person name="Wu L."/>
            <person name="Ma J."/>
        </authorList>
    </citation>
    <scope>NUCLEOTIDE SEQUENCE [LARGE SCALE GENOMIC DNA]</scope>
    <source>
        <strain evidence="4">VKM B-3226</strain>
    </source>
</reference>
<proteinExistence type="predicted"/>
<name>A0ABV7S2G0_9RHOB</name>
<feature type="region of interest" description="Disordered" evidence="1">
    <location>
        <begin position="33"/>
        <end position="87"/>
    </location>
</feature>
<gene>
    <name evidence="3" type="ORF">ACFOMP_14440</name>
</gene>
<dbReference type="Proteomes" id="UP001595596">
    <property type="component" value="Unassembled WGS sequence"/>
</dbReference>
<accession>A0ABV7S2G0</accession>